<protein>
    <submittedName>
        <fullName evidence="2">Uncharacterized protein</fullName>
    </submittedName>
</protein>
<keyword evidence="3" id="KW-1185">Reference proteome</keyword>
<organism evidence="2 3">
    <name type="scientific">Streptomyces ipomoeae 91-03</name>
    <dbReference type="NCBI Taxonomy" id="698759"/>
    <lineage>
        <taxon>Bacteria</taxon>
        <taxon>Bacillati</taxon>
        <taxon>Actinomycetota</taxon>
        <taxon>Actinomycetes</taxon>
        <taxon>Kitasatosporales</taxon>
        <taxon>Streptomycetaceae</taxon>
        <taxon>Streptomyces</taxon>
    </lineage>
</organism>
<dbReference type="Proteomes" id="UP000010411">
    <property type="component" value="Unassembled WGS sequence"/>
</dbReference>
<dbReference type="PATRIC" id="fig|698759.3.peg.2840"/>
<gene>
    <name evidence="2" type="ORF">STRIP9103_08833</name>
</gene>
<proteinExistence type="predicted"/>
<feature type="region of interest" description="Disordered" evidence="1">
    <location>
        <begin position="1"/>
        <end position="41"/>
    </location>
</feature>
<dbReference type="AlphaFoldDB" id="L1L1K7"/>
<name>L1L1K7_9ACTN</name>
<evidence type="ECO:0000256" key="1">
    <source>
        <dbReference type="SAM" id="MobiDB-lite"/>
    </source>
</evidence>
<reference evidence="2 3" key="1">
    <citation type="submission" date="2012-11" db="EMBL/GenBank/DDBJ databases">
        <authorList>
            <person name="Huguet-Tapia J.C."/>
            <person name="Durkin A.S."/>
            <person name="Pettis G.S."/>
            <person name="Badger J.H."/>
        </authorList>
    </citation>
    <scope>NUCLEOTIDE SEQUENCE [LARGE SCALE GENOMIC DNA]</scope>
    <source>
        <strain evidence="2 3">91-03</strain>
    </source>
</reference>
<dbReference type="EMBL" id="AEJC01000209">
    <property type="protein sequence ID" value="EKX66580.1"/>
    <property type="molecule type" value="Genomic_DNA"/>
</dbReference>
<comment type="caution">
    <text evidence="2">The sequence shown here is derived from an EMBL/GenBank/DDBJ whole genome shotgun (WGS) entry which is preliminary data.</text>
</comment>
<feature type="compositionally biased region" description="Basic and acidic residues" evidence="1">
    <location>
        <begin position="15"/>
        <end position="41"/>
    </location>
</feature>
<accession>L1L1K7</accession>
<evidence type="ECO:0000313" key="2">
    <source>
        <dbReference type="EMBL" id="EKX66580.1"/>
    </source>
</evidence>
<evidence type="ECO:0000313" key="3">
    <source>
        <dbReference type="Proteomes" id="UP000010411"/>
    </source>
</evidence>
<sequence>MVKVTARLARARGGMSEEGREGEDSGRTEKTEKEMRREGRG</sequence>